<organism evidence="2 3">
    <name type="scientific">Labedaea rhizosphaerae</name>
    <dbReference type="NCBI Taxonomy" id="598644"/>
    <lineage>
        <taxon>Bacteria</taxon>
        <taxon>Bacillati</taxon>
        <taxon>Actinomycetota</taxon>
        <taxon>Actinomycetes</taxon>
        <taxon>Pseudonocardiales</taxon>
        <taxon>Pseudonocardiaceae</taxon>
        <taxon>Labedaea</taxon>
    </lineage>
</organism>
<sequence length="37" mass="4032">MIEELITDYLIKVGIVVGLGLLALVAMVIIYRKVGSK</sequence>
<dbReference type="EMBL" id="SNXZ01000006">
    <property type="protein sequence ID" value="TDP93974.1"/>
    <property type="molecule type" value="Genomic_DNA"/>
</dbReference>
<reference evidence="2 3" key="1">
    <citation type="submission" date="2019-03" db="EMBL/GenBank/DDBJ databases">
        <title>Genomic Encyclopedia of Type Strains, Phase IV (KMG-IV): sequencing the most valuable type-strain genomes for metagenomic binning, comparative biology and taxonomic classification.</title>
        <authorList>
            <person name="Goeker M."/>
        </authorList>
    </citation>
    <scope>NUCLEOTIDE SEQUENCE [LARGE SCALE GENOMIC DNA]</scope>
    <source>
        <strain evidence="2 3">DSM 45361</strain>
    </source>
</reference>
<protein>
    <submittedName>
        <fullName evidence="2">Uncharacterized protein</fullName>
    </submittedName>
</protein>
<keyword evidence="1" id="KW-0472">Membrane</keyword>
<proteinExistence type="predicted"/>
<name>A0A4R6S423_LABRH</name>
<accession>A0A4R6S423</accession>
<evidence type="ECO:0000313" key="2">
    <source>
        <dbReference type="EMBL" id="TDP93974.1"/>
    </source>
</evidence>
<feature type="transmembrane region" description="Helical" evidence="1">
    <location>
        <begin position="6"/>
        <end position="31"/>
    </location>
</feature>
<dbReference type="Proteomes" id="UP000295444">
    <property type="component" value="Unassembled WGS sequence"/>
</dbReference>
<comment type="caution">
    <text evidence="2">The sequence shown here is derived from an EMBL/GenBank/DDBJ whole genome shotgun (WGS) entry which is preliminary data.</text>
</comment>
<evidence type="ECO:0000313" key="3">
    <source>
        <dbReference type="Proteomes" id="UP000295444"/>
    </source>
</evidence>
<keyword evidence="1" id="KW-0812">Transmembrane</keyword>
<keyword evidence="1" id="KW-1133">Transmembrane helix</keyword>
<dbReference type="AlphaFoldDB" id="A0A4R6S423"/>
<keyword evidence="3" id="KW-1185">Reference proteome</keyword>
<gene>
    <name evidence="2" type="ORF">EV186_106368</name>
</gene>
<evidence type="ECO:0000256" key="1">
    <source>
        <dbReference type="SAM" id="Phobius"/>
    </source>
</evidence>